<comment type="similarity">
    <text evidence="5 7">Belongs to the DEAD box helicase family.</text>
</comment>
<dbReference type="InterPro" id="IPR050079">
    <property type="entry name" value="DEAD_box_RNA_helicase"/>
</dbReference>
<dbReference type="EC" id="3.6.4.13" evidence="12"/>
<evidence type="ECO:0000313" key="13">
    <source>
        <dbReference type="Proteomes" id="UP000549457"/>
    </source>
</evidence>
<dbReference type="AlphaFoldDB" id="A0A840SPR4"/>
<keyword evidence="2 7" id="KW-0378">Hydrolase</keyword>
<dbReference type="EMBL" id="JACHFM010000002">
    <property type="protein sequence ID" value="MBB5222565.1"/>
    <property type="molecule type" value="Genomic_DNA"/>
</dbReference>
<dbReference type="PROSITE" id="PS00039">
    <property type="entry name" value="DEAD_ATP_HELICASE"/>
    <property type="match status" value="1"/>
</dbReference>
<evidence type="ECO:0000256" key="3">
    <source>
        <dbReference type="ARBA" id="ARBA00022806"/>
    </source>
</evidence>
<dbReference type="SMART" id="SM00487">
    <property type="entry name" value="DEXDc"/>
    <property type="match status" value="1"/>
</dbReference>
<dbReference type="Gene3D" id="3.40.50.300">
    <property type="entry name" value="P-loop containing nucleotide triphosphate hydrolases"/>
    <property type="match status" value="2"/>
</dbReference>
<proteinExistence type="inferred from homology"/>
<evidence type="ECO:0000256" key="8">
    <source>
        <dbReference type="SAM" id="MobiDB-lite"/>
    </source>
</evidence>
<dbReference type="GO" id="GO:0003724">
    <property type="term" value="F:RNA helicase activity"/>
    <property type="evidence" value="ECO:0007669"/>
    <property type="project" value="UniProtKB-EC"/>
</dbReference>
<evidence type="ECO:0000256" key="2">
    <source>
        <dbReference type="ARBA" id="ARBA00022801"/>
    </source>
</evidence>
<protein>
    <submittedName>
        <fullName evidence="12">ATP-dependent RNA helicase RhlE</fullName>
        <ecNumber evidence="12">3.6.4.13</ecNumber>
    </submittedName>
</protein>
<dbReference type="Proteomes" id="UP000549457">
    <property type="component" value="Unassembled WGS sequence"/>
</dbReference>
<comment type="caution">
    <text evidence="12">The sequence shown here is derived from an EMBL/GenBank/DDBJ whole genome shotgun (WGS) entry which is preliminary data.</text>
</comment>
<feature type="compositionally biased region" description="Low complexity" evidence="8">
    <location>
        <begin position="393"/>
        <end position="402"/>
    </location>
</feature>
<dbReference type="PROSITE" id="PS51192">
    <property type="entry name" value="HELICASE_ATP_BIND_1"/>
    <property type="match status" value="1"/>
</dbReference>
<evidence type="ECO:0000256" key="6">
    <source>
        <dbReference type="PROSITE-ProRule" id="PRU00552"/>
    </source>
</evidence>
<dbReference type="InterPro" id="IPR001650">
    <property type="entry name" value="Helicase_C-like"/>
</dbReference>
<evidence type="ECO:0000256" key="7">
    <source>
        <dbReference type="RuleBase" id="RU000492"/>
    </source>
</evidence>
<dbReference type="GO" id="GO:0005524">
    <property type="term" value="F:ATP binding"/>
    <property type="evidence" value="ECO:0007669"/>
    <property type="project" value="UniProtKB-KW"/>
</dbReference>
<feature type="region of interest" description="Disordered" evidence="8">
    <location>
        <begin position="371"/>
        <end position="436"/>
    </location>
</feature>
<evidence type="ECO:0000256" key="1">
    <source>
        <dbReference type="ARBA" id="ARBA00022741"/>
    </source>
</evidence>
<dbReference type="Pfam" id="PF00270">
    <property type="entry name" value="DEAD"/>
    <property type="match status" value="1"/>
</dbReference>
<keyword evidence="3 7" id="KW-0347">Helicase</keyword>
<dbReference type="InterPro" id="IPR014001">
    <property type="entry name" value="Helicase_ATP-bd"/>
</dbReference>
<dbReference type="SMART" id="SM00490">
    <property type="entry name" value="HELICc"/>
    <property type="match status" value="1"/>
</dbReference>
<reference evidence="12 13" key="1">
    <citation type="submission" date="2020-08" db="EMBL/GenBank/DDBJ databases">
        <title>Genomic Encyclopedia of Type Strains, Phase IV (KMG-IV): sequencing the most valuable type-strain genomes for metagenomic binning, comparative biology and taxonomic classification.</title>
        <authorList>
            <person name="Goeker M."/>
        </authorList>
    </citation>
    <scope>NUCLEOTIDE SEQUENCE [LARGE SCALE GENOMIC DNA]</scope>
    <source>
        <strain evidence="12 13">DSM 101730</strain>
    </source>
</reference>
<gene>
    <name evidence="12" type="ORF">HNP73_002501</name>
</gene>
<evidence type="ECO:0000256" key="4">
    <source>
        <dbReference type="ARBA" id="ARBA00022840"/>
    </source>
</evidence>
<keyword evidence="1 7" id="KW-0547">Nucleotide-binding</keyword>
<dbReference type="GO" id="GO:0003676">
    <property type="term" value="F:nucleic acid binding"/>
    <property type="evidence" value="ECO:0007669"/>
    <property type="project" value="InterPro"/>
</dbReference>
<dbReference type="InterPro" id="IPR014014">
    <property type="entry name" value="RNA_helicase_DEAD_Q_motif"/>
</dbReference>
<evidence type="ECO:0000259" key="10">
    <source>
        <dbReference type="PROSITE" id="PS51194"/>
    </source>
</evidence>
<evidence type="ECO:0000313" key="12">
    <source>
        <dbReference type="EMBL" id="MBB5222565.1"/>
    </source>
</evidence>
<dbReference type="Pfam" id="PF00271">
    <property type="entry name" value="Helicase_C"/>
    <property type="match status" value="1"/>
</dbReference>
<dbReference type="GO" id="GO:0016787">
    <property type="term" value="F:hydrolase activity"/>
    <property type="evidence" value="ECO:0007669"/>
    <property type="project" value="UniProtKB-KW"/>
</dbReference>
<feature type="compositionally biased region" description="Basic residues" evidence="8">
    <location>
        <begin position="422"/>
        <end position="436"/>
    </location>
</feature>
<keyword evidence="13" id="KW-1185">Reference proteome</keyword>
<feature type="domain" description="Helicase C-terminal" evidence="10">
    <location>
        <begin position="232"/>
        <end position="382"/>
    </location>
</feature>
<feature type="domain" description="Helicase ATP-binding" evidence="9">
    <location>
        <begin position="35"/>
        <end position="209"/>
    </location>
</feature>
<dbReference type="PROSITE" id="PS51194">
    <property type="entry name" value="HELICASE_CTER"/>
    <property type="match status" value="1"/>
</dbReference>
<keyword evidence="4 7" id="KW-0067">ATP-binding</keyword>
<sequence length="436" mass="46912">MTEQTFAALGVAQPLVDALTRAGLTCPTPIQVATIPAQLEGRDVLGVAQTGTGKTAAFGLPMVQAIHGLKGRPTPKTCRALILAPTRELAVQIETSLRSYAGGRLSTQLVLGGMSRSAQVRGIGRGVDVVIATPGRIIDLVDEGDLRLDETRFVVLDEADRMLDMGFINPVRSLVAKLHPRRQSLLFSATMPAEIETLTREFLKDPLRVEVAPQSTVVPKIEQTVELMPTADKRARLLALVGDPEVGRAIVFARTKRGADRVAENLQKDGVDAEVIHGNKAQNARQRALDAFRAGRVRVLVATDIVARGIDVPGITHVVNYDLPDEAESYVHRIGRTGRNGAAGIAVTLCAPDEVDKLRAVEKITRTRLLSADVRGEPAPKKHQGRPGGRGGAPKAAHGKPYQPKPHQPKPAHGGEAQKSGPQRRRPRRPRITRAA</sequence>
<dbReference type="InterPro" id="IPR000629">
    <property type="entry name" value="RNA-helicase_DEAD-box_CS"/>
</dbReference>
<organism evidence="12 13">
    <name type="scientific">Amaricoccus macauensis</name>
    <dbReference type="NCBI Taxonomy" id="57001"/>
    <lineage>
        <taxon>Bacteria</taxon>
        <taxon>Pseudomonadati</taxon>
        <taxon>Pseudomonadota</taxon>
        <taxon>Alphaproteobacteria</taxon>
        <taxon>Rhodobacterales</taxon>
        <taxon>Paracoccaceae</taxon>
        <taxon>Amaricoccus</taxon>
    </lineage>
</organism>
<feature type="short sequence motif" description="Q motif" evidence="6">
    <location>
        <begin position="4"/>
        <end position="32"/>
    </location>
</feature>
<dbReference type="CDD" id="cd00268">
    <property type="entry name" value="DEADc"/>
    <property type="match status" value="1"/>
</dbReference>
<dbReference type="RefSeq" id="WP_184149589.1">
    <property type="nucleotide sequence ID" value="NZ_JACHFM010000002.1"/>
</dbReference>
<dbReference type="PROSITE" id="PS51195">
    <property type="entry name" value="Q_MOTIF"/>
    <property type="match status" value="1"/>
</dbReference>
<dbReference type="PANTHER" id="PTHR47959:SF13">
    <property type="entry name" value="ATP-DEPENDENT RNA HELICASE RHLE"/>
    <property type="match status" value="1"/>
</dbReference>
<evidence type="ECO:0000259" key="9">
    <source>
        <dbReference type="PROSITE" id="PS51192"/>
    </source>
</evidence>
<dbReference type="SUPFAM" id="SSF52540">
    <property type="entry name" value="P-loop containing nucleoside triphosphate hydrolases"/>
    <property type="match status" value="1"/>
</dbReference>
<name>A0A840SPR4_9RHOB</name>
<dbReference type="InterPro" id="IPR044742">
    <property type="entry name" value="DEAD/DEAH_RhlB"/>
</dbReference>
<dbReference type="PANTHER" id="PTHR47959">
    <property type="entry name" value="ATP-DEPENDENT RNA HELICASE RHLE-RELATED"/>
    <property type="match status" value="1"/>
</dbReference>
<evidence type="ECO:0000259" key="11">
    <source>
        <dbReference type="PROSITE" id="PS51195"/>
    </source>
</evidence>
<dbReference type="InterPro" id="IPR011545">
    <property type="entry name" value="DEAD/DEAH_box_helicase_dom"/>
</dbReference>
<dbReference type="GO" id="GO:0005829">
    <property type="term" value="C:cytosol"/>
    <property type="evidence" value="ECO:0007669"/>
    <property type="project" value="TreeGrafter"/>
</dbReference>
<dbReference type="InterPro" id="IPR027417">
    <property type="entry name" value="P-loop_NTPase"/>
</dbReference>
<feature type="domain" description="DEAD-box RNA helicase Q" evidence="11">
    <location>
        <begin position="4"/>
        <end position="32"/>
    </location>
</feature>
<evidence type="ECO:0000256" key="5">
    <source>
        <dbReference type="ARBA" id="ARBA00038437"/>
    </source>
</evidence>
<dbReference type="CDD" id="cd18787">
    <property type="entry name" value="SF2_C_DEAD"/>
    <property type="match status" value="1"/>
</dbReference>
<accession>A0A840SPR4</accession>